<dbReference type="InterPro" id="IPR021109">
    <property type="entry name" value="Peptidase_aspartic_dom_sf"/>
</dbReference>
<dbReference type="Pfam" id="PF08284">
    <property type="entry name" value="RVP_2"/>
    <property type="match status" value="1"/>
</dbReference>
<dbReference type="Gene3D" id="3.30.70.270">
    <property type="match status" value="1"/>
</dbReference>
<keyword evidence="2" id="KW-1185">Reference proteome</keyword>
<dbReference type="CDD" id="cd01647">
    <property type="entry name" value="RT_LTR"/>
    <property type="match status" value="1"/>
</dbReference>
<dbReference type="SUPFAM" id="SSF50630">
    <property type="entry name" value="Acid proteases"/>
    <property type="match status" value="1"/>
</dbReference>
<dbReference type="InterPro" id="IPR043128">
    <property type="entry name" value="Rev_trsase/Diguanyl_cyclase"/>
</dbReference>
<dbReference type="InterPro" id="IPR032567">
    <property type="entry name" value="RTL1-rel"/>
</dbReference>
<dbReference type="Proteomes" id="UP001472677">
    <property type="component" value="Unassembled WGS sequence"/>
</dbReference>
<dbReference type="EMBL" id="JBBPBM010000001">
    <property type="protein sequence ID" value="KAK8600773.1"/>
    <property type="molecule type" value="Genomic_DNA"/>
</dbReference>
<reference evidence="1 2" key="1">
    <citation type="journal article" date="2024" name="G3 (Bethesda)">
        <title>Genome assembly of Hibiscus sabdariffa L. provides insights into metabolisms of medicinal natural products.</title>
        <authorList>
            <person name="Kim T."/>
        </authorList>
    </citation>
    <scope>NUCLEOTIDE SEQUENCE [LARGE SCALE GENOMIC DNA]</scope>
    <source>
        <strain evidence="1">TK-2024</strain>
        <tissue evidence="1">Old leaves</tissue>
    </source>
</reference>
<dbReference type="Gene3D" id="2.40.70.10">
    <property type="entry name" value="Acid Proteases"/>
    <property type="match status" value="1"/>
</dbReference>
<evidence type="ECO:0000313" key="2">
    <source>
        <dbReference type="Proteomes" id="UP001472677"/>
    </source>
</evidence>
<name>A0ABR2GCY0_9ROSI</name>
<dbReference type="PANTHER" id="PTHR15503:SF45">
    <property type="entry name" value="RNA-DIRECTED DNA POLYMERASE HOMOLOG"/>
    <property type="match status" value="1"/>
</dbReference>
<dbReference type="SUPFAM" id="SSF56672">
    <property type="entry name" value="DNA/RNA polymerases"/>
    <property type="match status" value="1"/>
</dbReference>
<gene>
    <name evidence="1" type="ORF">V6N12_050622</name>
</gene>
<dbReference type="CDD" id="cd00303">
    <property type="entry name" value="retropepsin_like"/>
    <property type="match status" value="1"/>
</dbReference>
<accession>A0ABR2GCY0</accession>
<evidence type="ECO:0000313" key="1">
    <source>
        <dbReference type="EMBL" id="KAK8600773.1"/>
    </source>
</evidence>
<sequence>MYHVRGKEDEESPDVIASTVELNSSPVYALIDSGLSHSFICAAMLDRLKMELVNVKSSLVVSNPLGRNIQINVICKESQITIRGIPFPIDLYVLPSCELDLVLGLDWLSKHQAWIGCYNIRLYLWGLGNESILLIDKKSTSIFDATALQYKYDFGLSSMPVVSEFIDVFPKELPSLPPTREVEFEIEVQPGTNPVSITPYRMAPIELKELKKQLEELQNKGSIRPRTSPWGAPVLFVKKKDGTMRLCIDYRQLNGVTIKNKYPLPRIEDLFDQLRDASAFIKIDL</sequence>
<dbReference type="Gene3D" id="3.10.10.10">
    <property type="entry name" value="HIV Type 1 Reverse Transcriptase, subunit A, domain 1"/>
    <property type="match status" value="1"/>
</dbReference>
<organism evidence="1 2">
    <name type="scientific">Hibiscus sabdariffa</name>
    <name type="common">roselle</name>
    <dbReference type="NCBI Taxonomy" id="183260"/>
    <lineage>
        <taxon>Eukaryota</taxon>
        <taxon>Viridiplantae</taxon>
        <taxon>Streptophyta</taxon>
        <taxon>Embryophyta</taxon>
        <taxon>Tracheophyta</taxon>
        <taxon>Spermatophyta</taxon>
        <taxon>Magnoliopsida</taxon>
        <taxon>eudicotyledons</taxon>
        <taxon>Gunneridae</taxon>
        <taxon>Pentapetalae</taxon>
        <taxon>rosids</taxon>
        <taxon>malvids</taxon>
        <taxon>Malvales</taxon>
        <taxon>Malvaceae</taxon>
        <taxon>Malvoideae</taxon>
        <taxon>Hibiscus</taxon>
    </lineage>
</organism>
<dbReference type="InterPro" id="IPR043502">
    <property type="entry name" value="DNA/RNA_pol_sf"/>
</dbReference>
<comment type="caution">
    <text evidence="1">The sequence shown here is derived from an EMBL/GenBank/DDBJ whole genome shotgun (WGS) entry which is preliminary data.</text>
</comment>
<protein>
    <submittedName>
        <fullName evidence="1">Uncharacterized protein</fullName>
    </submittedName>
</protein>
<dbReference type="PANTHER" id="PTHR15503">
    <property type="entry name" value="LDOC1 RELATED"/>
    <property type="match status" value="1"/>
</dbReference>
<proteinExistence type="predicted"/>